<evidence type="ECO:0000256" key="7">
    <source>
        <dbReference type="ARBA" id="ARBA00023159"/>
    </source>
</evidence>
<dbReference type="Pfam" id="PF00072">
    <property type="entry name" value="Response_reg"/>
    <property type="match status" value="1"/>
</dbReference>
<evidence type="ECO:0000313" key="12">
    <source>
        <dbReference type="EMBL" id="WQB71362.1"/>
    </source>
</evidence>
<dbReference type="Proteomes" id="UP001324533">
    <property type="component" value="Chromosome"/>
</dbReference>
<dbReference type="RefSeq" id="WP_322411480.1">
    <property type="nucleotide sequence ID" value="NZ_CP139779.1"/>
</dbReference>
<name>A0ABZ0VHT4_9MICO</name>
<dbReference type="InterPro" id="IPR024187">
    <property type="entry name" value="Sig_transdc_resp-reg_cit/mal"/>
</dbReference>
<dbReference type="PROSITE" id="PS50110">
    <property type="entry name" value="RESPONSE_REGULATORY"/>
    <property type="match status" value="1"/>
</dbReference>
<evidence type="ECO:0000259" key="11">
    <source>
        <dbReference type="PROSITE" id="PS50110"/>
    </source>
</evidence>
<reference evidence="12 13" key="1">
    <citation type="submission" date="2023-06" db="EMBL/GenBank/DDBJ databases">
        <title>Rock-solubilizing bacteria, Microbacterium invictum, promotes re-establishment of vegetation in rocky wasteland by accelerating rock bio-weathering and reshaping soil bacterial community.</title>
        <authorList>
            <person name="Liu C."/>
        </authorList>
    </citation>
    <scope>NUCLEOTIDE SEQUENCE [LARGE SCALE GENOMIC DNA]</scope>
    <source>
        <strain evidence="12 13">X-18</strain>
    </source>
</reference>
<evidence type="ECO:0000256" key="3">
    <source>
        <dbReference type="ARBA" id="ARBA00022553"/>
    </source>
</evidence>
<dbReference type="InterPro" id="IPR051271">
    <property type="entry name" value="2C-system_Tx_regulators"/>
</dbReference>
<dbReference type="SUPFAM" id="SSF46785">
    <property type="entry name" value="Winged helix' DNA-binding domain"/>
    <property type="match status" value="1"/>
</dbReference>
<dbReference type="SMART" id="SM00448">
    <property type="entry name" value="REC"/>
    <property type="match status" value="1"/>
</dbReference>
<dbReference type="Gene3D" id="1.10.10.10">
    <property type="entry name" value="Winged helix-like DNA-binding domain superfamily/Winged helix DNA-binding domain"/>
    <property type="match status" value="1"/>
</dbReference>
<dbReference type="InterPro" id="IPR001789">
    <property type="entry name" value="Sig_transdc_resp-reg_receiver"/>
</dbReference>
<keyword evidence="8 9" id="KW-0804">Transcription</keyword>
<evidence type="ECO:0000256" key="5">
    <source>
        <dbReference type="ARBA" id="ARBA00023015"/>
    </source>
</evidence>
<sequence length="227" mass="24149">MSLRTVVVDDAPSVAALHGMFVTAHPACALVGSAASGPDAVALIRAEAPDLVLLDVHLPGFSGIDVLRDIRADAGLAQPDVIAVTAARDVDTIRDARMMGVRHYLVKPFSAHELHQRIDDVLRERAGTASVTAPLDQRAVDALMQPAGRRTLPKGLTDETLQTVARALEEAGEASASQIADRVGLSRVSCRRYLEHLADGGSATRALDYATAGRPGTRYRFVSVARR</sequence>
<comment type="subcellular location">
    <subcellularLocation>
        <location evidence="1 9">Cytoplasm</location>
    </subcellularLocation>
</comment>
<proteinExistence type="predicted"/>
<dbReference type="Gene3D" id="3.40.50.2300">
    <property type="match status" value="1"/>
</dbReference>
<evidence type="ECO:0000313" key="13">
    <source>
        <dbReference type="Proteomes" id="UP001324533"/>
    </source>
</evidence>
<keyword evidence="4 9" id="KW-0902">Two-component regulatory system</keyword>
<dbReference type="PANTHER" id="PTHR45526:SF1">
    <property type="entry name" value="TRANSCRIPTIONAL REGULATORY PROTEIN DCUR-RELATED"/>
    <property type="match status" value="1"/>
</dbReference>
<dbReference type="EMBL" id="CP139779">
    <property type="protein sequence ID" value="WQB71362.1"/>
    <property type="molecule type" value="Genomic_DNA"/>
</dbReference>
<dbReference type="InterPro" id="IPR036388">
    <property type="entry name" value="WH-like_DNA-bd_sf"/>
</dbReference>
<feature type="modified residue" description="4-aspartylphosphate" evidence="10">
    <location>
        <position position="55"/>
    </location>
</feature>
<keyword evidence="13" id="KW-1185">Reference proteome</keyword>
<keyword evidence="3 10" id="KW-0597">Phosphoprotein</keyword>
<evidence type="ECO:0000256" key="4">
    <source>
        <dbReference type="ARBA" id="ARBA00023012"/>
    </source>
</evidence>
<dbReference type="PANTHER" id="PTHR45526">
    <property type="entry name" value="TRANSCRIPTIONAL REGULATORY PROTEIN DPIA"/>
    <property type="match status" value="1"/>
</dbReference>
<evidence type="ECO:0000256" key="8">
    <source>
        <dbReference type="ARBA" id="ARBA00023163"/>
    </source>
</evidence>
<evidence type="ECO:0000256" key="6">
    <source>
        <dbReference type="ARBA" id="ARBA00023125"/>
    </source>
</evidence>
<evidence type="ECO:0000256" key="9">
    <source>
        <dbReference type="PIRNR" id="PIRNR006171"/>
    </source>
</evidence>
<evidence type="ECO:0000256" key="1">
    <source>
        <dbReference type="ARBA" id="ARBA00004496"/>
    </source>
</evidence>
<keyword evidence="7 9" id="KW-0010">Activator</keyword>
<protein>
    <recommendedName>
        <fullName evidence="9">Transcriptional regulatory protein</fullName>
    </recommendedName>
</protein>
<dbReference type="PIRSF" id="PIRSF006171">
    <property type="entry name" value="RR_citrat_malat"/>
    <property type="match status" value="1"/>
</dbReference>
<keyword evidence="2 9" id="KW-0963">Cytoplasm</keyword>
<organism evidence="12 13">
    <name type="scientific">Microbacterium invictum</name>
    <dbReference type="NCBI Taxonomy" id="515415"/>
    <lineage>
        <taxon>Bacteria</taxon>
        <taxon>Bacillati</taxon>
        <taxon>Actinomycetota</taxon>
        <taxon>Actinomycetes</taxon>
        <taxon>Micrococcales</taxon>
        <taxon>Microbacteriaceae</taxon>
        <taxon>Microbacterium</taxon>
    </lineage>
</organism>
<accession>A0ABZ0VHT4</accession>
<dbReference type="InterPro" id="IPR036390">
    <property type="entry name" value="WH_DNA-bd_sf"/>
</dbReference>
<evidence type="ECO:0000256" key="10">
    <source>
        <dbReference type="PROSITE-ProRule" id="PRU00169"/>
    </source>
</evidence>
<dbReference type="InterPro" id="IPR011006">
    <property type="entry name" value="CheY-like_superfamily"/>
</dbReference>
<feature type="domain" description="Response regulatory" evidence="11">
    <location>
        <begin position="4"/>
        <end position="122"/>
    </location>
</feature>
<evidence type="ECO:0000256" key="2">
    <source>
        <dbReference type="ARBA" id="ARBA00022490"/>
    </source>
</evidence>
<keyword evidence="6 9" id="KW-0238">DNA-binding</keyword>
<keyword evidence="5 9" id="KW-0805">Transcription regulation</keyword>
<dbReference type="SUPFAM" id="SSF52172">
    <property type="entry name" value="CheY-like"/>
    <property type="match status" value="1"/>
</dbReference>
<gene>
    <name evidence="12" type="ORF">T9R20_05185</name>
</gene>